<keyword evidence="4 9" id="KW-0812">Transmembrane</keyword>
<feature type="transmembrane region" description="Helical" evidence="10">
    <location>
        <begin position="57"/>
        <end position="78"/>
    </location>
</feature>
<dbReference type="EMBL" id="CP006585">
    <property type="protein sequence ID" value="AGW14387.1"/>
    <property type="molecule type" value="Genomic_DNA"/>
</dbReference>
<comment type="subcellular location">
    <subcellularLocation>
        <location evidence="1 9">Cell membrane</location>
        <topology evidence="1 9">Multi-pass membrane protein</topology>
    </subcellularLocation>
</comment>
<dbReference type="STRING" id="1121448.DGI_2656"/>
<gene>
    <name evidence="11" type="ORF">DGI_2656</name>
</gene>
<dbReference type="Gene3D" id="1.10.3730.20">
    <property type="match status" value="1"/>
</dbReference>
<feature type="transmembrane region" description="Helical" evidence="10">
    <location>
        <begin position="27"/>
        <end position="50"/>
    </location>
</feature>
<dbReference type="OrthoDB" id="9808638at2"/>
<dbReference type="PANTHER" id="PTHR30561">
    <property type="entry name" value="SMR FAMILY PROTON-DEPENDENT DRUG EFFLUX TRANSPORTER SUGE"/>
    <property type="match status" value="1"/>
</dbReference>
<accession>T2GEM7</accession>
<dbReference type="GO" id="GO:0005886">
    <property type="term" value="C:plasma membrane"/>
    <property type="evidence" value="ECO:0007669"/>
    <property type="project" value="UniProtKB-SubCell"/>
</dbReference>
<dbReference type="KEGG" id="dgg:DGI_2656"/>
<comment type="similarity">
    <text evidence="7">Belongs to the drug/metabolite transporter (DMT) superfamily. Small multidrug resistance (SMR) (TC 2.A.7.1) family. Gdx/SugE subfamily.</text>
</comment>
<evidence type="ECO:0000313" key="12">
    <source>
        <dbReference type="Proteomes" id="UP000016587"/>
    </source>
</evidence>
<dbReference type="GO" id="GO:0022857">
    <property type="term" value="F:transmembrane transporter activity"/>
    <property type="evidence" value="ECO:0007669"/>
    <property type="project" value="InterPro"/>
</dbReference>
<protein>
    <recommendedName>
        <fullName evidence="8">Guanidinium exporter</fullName>
    </recommendedName>
</protein>
<dbReference type="PATRIC" id="fig|1121448.10.peg.2610"/>
<dbReference type="eggNOG" id="COG2076">
    <property type="taxonomic scope" value="Bacteria"/>
</dbReference>
<dbReference type="FunFam" id="1.10.3730.20:FF:000001">
    <property type="entry name" value="Quaternary ammonium compound resistance transporter SugE"/>
    <property type="match status" value="1"/>
</dbReference>
<evidence type="ECO:0000256" key="4">
    <source>
        <dbReference type="ARBA" id="ARBA00022692"/>
    </source>
</evidence>
<keyword evidence="2" id="KW-0813">Transport</keyword>
<keyword evidence="12" id="KW-1185">Reference proteome</keyword>
<dbReference type="PANTHER" id="PTHR30561:SF0">
    <property type="entry name" value="GUANIDINIUM EXPORTER"/>
    <property type="match status" value="1"/>
</dbReference>
<proteinExistence type="inferred from homology"/>
<evidence type="ECO:0000256" key="7">
    <source>
        <dbReference type="ARBA" id="ARBA00038151"/>
    </source>
</evidence>
<sequence>MAWGWLLLAAVCEVAWAVGLKWTDGFSKAGPTVCVVAAMVASMLFLGLAAKTLPLSVAYPIWTGVGVLGVSLFGMLLLQEPASVGKVLCILLICAGAAGLKLLET</sequence>
<dbReference type="AlphaFoldDB" id="T2GEM7"/>
<evidence type="ECO:0000256" key="6">
    <source>
        <dbReference type="ARBA" id="ARBA00023136"/>
    </source>
</evidence>
<dbReference type="Pfam" id="PF00893">
    <property type="entry name" value="Multi_Drug_Res"/>
    <property type="match status" value="1"/>
</dbReference>
<feature type="transmembrane region" description="Helical" evidence="10">
    <location>
        <begin position="84"/>
        <end position="103"/>
    </location>
</feature>
<dbReference type="HOGENOM" id="CLU_133067_1_2_7"/>
<dbReference type="RefSeq" id="WP_021761400.1">
    <property type="nucleotide sequence ID" value="NC_022444.1"/>
</dbReference>
<reference evidence="11 12" key="1">
    <citation type="journal article" date="2013" name="J. Bacteriol.">
        <title>Roles of HynAB and Ech, the only two hydrogenases found in the model sulfate reducer Desulfovibrio gigas.</title>
        <authorList>
            <person name="Morais-Silva F.O."/>
            <person name="Santos C.I."/>
            <person name="Rodrigues R."/>
            <person name="Pereira I.A."/>
            <person name="Rodrigues-Pousada C."/>
        </authorList>
    </citation>
    <scope>NUCLEOTIDE SEQUENCE [LARGE SCALE GENOMIC DNA]</scope>
    <source>
        <strain evidence="12">ATCC 19364 / DSM 1382 / NCIMB 9332 / VKM B-1759</strain>
    </source>
</reference>
<evidence type="ECO:0000256" key="8">
    <source>
        <dbReference type="ARBA" id="ARBA00039168"/>
    </source>
</evidence>
<dbReference type="Proteomes" id="UP000016587">
    <property type="component" value="Chromosome"/>
</dbReference>
<evidence type="ECO:0000256" key="2">
    <source>
        <dbReference type="ARBA" id="ARBA00022448"/>
    </source>
</evidence>
<name>T2GEM7_MEGG1</name>
<evidence type="ECO:0000256" key="3">
    <source>
        <dbReference type="ARBA" id="ARBA00022475"/>
    </source>
</evidence>
<evidence type="ECO:0000256" key="9">
    <source>
        <dbReference type="RuleBase" id="RU003942"/>
    </source>
</evidence>
<reference evidence="12" key="2">
    <citation type="submission" date="2013-07" db="EMBL/GenBank/DDBJ databases">
        <authorList>
            <person name="Morais-Silva F.O."/>
            <person name="Rezende A.M."/>
            <person name="Pimentel C."/>
            <person name="Resende D.M."/>
            <person name="Santos C.I."/>
            <person name="Clemente C."/>
            <person name="de Oliveira L.M."/>
            <person name="da Silva S.M."/>
            <person name="Costa D.A."/>
            <person name="Varela-Raposo A."/>
            <person name="Horacio E.C.A."/>
            <person name="Matos M."/>
            <person name="Flores O."/>
            <person name="Ruiz J.C."/>
            <person name="Rodrigues-Pousada C."/>
        </authorList>
    </citation>
    <scope>NUCLEOTIDE SEQUENCE [LARGE SCALE GENOMIC DNA]</scope>
    <source>
        <strain evidence="12">ATCC 19364 / DSM 1382 / NCIMB 9332 / VKM B-1759</strain>
    </source>
</reference>
<dbReference type="InterPro" id="IPR045324">
    <property type="entry name" value="Small_multidrug_res"/>
</dbReference>
<evidence type="ECO:0000256" key="1">
    <source>
        <dbReference type="ARBA" id="ARBA00004651"/>
    </source>
</evidence>
<evidence type="ECO:0000313" key="11">
    <source>
        <dbReference type="EMBL" id="AGW14387.1"/>
    </source>
</evidence>
<dbReference type="GO" id="GO:1990961">
    <property type="term" value="P:xenobiotic detoxification by transmembrane export across the plasma membrane"/>
    <property type="evidence" value="ECO:0007669"/>
    <property type="project" value="UniProtKB-ARBA"/>
</dbReference>
<keyword evidence="6 10" id="KW-0472">Membrane</keyword>
<keyword evidence="3" id="KW-1003">Cell membrane</keyword>
<keyword evidence="5 10" id="KW-1133">Transmembrane helix</keyword>
<dbReference type="SUPFAM" id="SSF103481">
    <property type="entry name" value="Multidrug resistance efflux transporter EmrE"/>
    <property type="match status" value="1"/>
</dbReference>
<evidence type="ECO:0000256" key="5">
    <source>
        <dbReference type="ARBA" id="ARBA00022989"/>
    </source>
</evidence>
<dbReference type="InterPro" id="IPR037185">
    <property type="entry name" value="EmrE-like"/>
</dbReference>
<evidence type="ECO:0000256" key="10">
    <source>
        <dbReference type="SAM" id="Phobius"/>
    </source>
</evidence>
<organism evidence="11 12">
    <name type="scientific">Megalodesulfovibrio gigas (strain ATCC 19364 / DSM 1382 / NCIMB 9332 / VKM B-1759)</name>
    <name type="common">Desulfovibrio gigas</name>
    <dbReference type="NCBI Taxonomy" id="1121448"/>
    <lineage>
        <taxon>Bacteria</taxon>
        <taxon>Pseudomonadati</taxon>
        <taxon>Thermodesulfobacteriota</taxon>
        <taxon>Desulfovibrionia</taxon>
        <taxon>Desulfovibrionales</taxon>
        <taxon>Desulfovibrionaceae</taxon>
        <taxon>Megalodesulfovibrio</taxon>
    </lineage>
</organism>
<dbReference type="InterPro" id="IPR000390">
    <property type="entry name" value="Small_drug/metabolite_transptr"/>
</dbReference>